<dbReference type="InterPro" id="IPR015943">
    <property type="entry name" value="WD40/YVTN_repeat-like_dom_sf"/>
</dbReference>
<dbReference type="AlphaFoldDB" id="A0A382L2G6"/>
<evidence type="ECO:0000313" key="2">
    <source>
        <dbReference type="EMBL" id="SVC29993.1"/>
    </source>
</evidence>
<feature type="domain" description="Pyrrolo-quinoline quinone repeat" evidence="1">
    <location>
        <begin position="30"/>
        <end position="161"/>
    </location>
</feature>
<dbReference type="InterPro" id="IPR018391">
    <property type="entry name" value="PQQ_b-propeller_rpt"/>
</dbReference>
<dbReference type="Pfam" id="PF13360">
    <property type="entry name" value="PQQ_2"/>
    <property type="match status" value="1"/>
</dbReference>
<gene>
    <name evidence="2" type="ORF">METZ01_LOCUS282847</name>
</gene>
<protein>
    <recommendedName>
        <fullName evidence="1">Pyrrolo-quinoline quinone repeat domain-containing protein</fullName>
    </recommendedName>
</protein>
<sequence>MWSIKLGKYEVLGRITPSFSSNSIFYITSEGKIFVIDTETGKELWTKDTGDIVSGGIESKFKTLIYGTLDGEVVVLDQVRGKETWRAHSSGEILSSPLTDGSIVAAQSSDGSVTGFDLRTGIRKWVHNSSVPSLSLRGTASPILEQGFIFTGFANGKIAMIYP</sequence>
<dbReference type="InterPro" id="IPR002372">
    <property type="entry name" value="PQQ_rpt_dom"/>
</dbReference>
<evidence type="ECO:0000259" key="1">
    <source>
        <dbReference type="Pfam" id="PF13360"/>
    </source>
</evidence>
<accession>A0A382L2G6</accession>
<name>A0A382L2G6_9ZZZZ</name>
<feature type="non-terminal residue" evidence="2">
    <location>
        <position position="163"/>
    </location>
</feature>
<dbReference type="Gene3D" id="2.130.10.10">
    <property type="entry name" value="YVTN repeat-like/Quinoprotein amine dehydrogenase"/>
    <property type="match status" value="1"/>
</dbReference>
<reference evidence="2" key="1">
    <citation type="submission" date="2018-05" db="EMBL/GenBank/DDBJ databases">
        <authorList>
            <person name="Lanie J.A."/>
            <person name="Ng W.-L."/>
            <person name="Kazmierczak K.M."/>
            <person name="Andrzejewski T.M."/>
            <person name="Davidsen T.M."/>
            <person name="Wayne K.J."/>
            <person name="Tettelin H."/>
            <person name="Glass J.I."/>
            <person name="Rusch D."/>
            <person name="Podicherti R."/>
            <person name="Tsui H.-C.T."/>
            <person name="Winkler M.E."/>
        </authorList>
    </citation>
    <scope>NUCLEOTIDE SEQUENCE</scope>
</reference>
<proteinExistence type="predicted"/>
<dbReference type="InterPro" id="IPR011047">
    <property type="entry name" value="Quinoprotein_ADH-like_sf"/>
</dbReference>
<organism evidence="2">
    <name type="scientific">marine metagenome</name>
    <dbReference type="NCBI Taxonomy" id="408172"/>
    <lineage>
        <taxon>unclassified sequences</taxon>
        <taxon>metagenomes</taxon>
        <taxon>ecological metagenomes</taxon>
    </lineage>
</organism>
<dbReference type="EMBL" id="UINC01083871">
    <property type="protein sequence ID" value="SVC29993.1"/>
    <property type="molecule type" value="Genomic_DNA"/>
</dbReference>
<dbReference type="SMART" id="SM00564">
    <property type="entry name" value="PQQ"/>
    <property type="match status" value="3"/>
</dbReference>
<dbReference type="SUPFAM" id="SSF50998">
    <property type="entry name" value="Quinoprotein alcohol dehydrogenase-like"/>
    <property type="match status" value="1"/>
</dbReference>